<sequence length="367" mass="39777">MKKKLFNTTLLFSLLASLPAAAEEYTSYKPDGPSELGHPVAIVLLTVIVGLFIAIVILGSAVIGAIDIYKERLKNSKALLIGGLLVGCLFSASGAMAQEAVTSTAATNTISGLSKSSFYLLISVIGLELLVIIALLYALRILVGIKSRRKVRAEKAEKEVAEGKKRIHWLEKLNDTKSLDADSEAEADMGHDYDGIHELNNPTPPWWRYGFYVSIVFAVVYLWRFQVAHSAPSQIEELAIANAKADEAKAAYLKNAANNVDENTVKQLTDPADLAAAQKLFASNCAPCHGPQGQGVVGPNLTDDYWLHGGTINKVFTTIKYGVPEKGMKSWKDDFSPVQLAQLASYIKSIHGSNPPNPKEPQGNLEK</sequence>
<dbReference type="Pfam" id="PF13442">
    <property type="entry name" value="Cytochrome_CBB3"/>
    <property type="match status" value="1"/>
</dbReference>
<dbReference type="InterPro" id="IPR036909">
    <property type="entry name" value="Cyt_c-like_dom_sf"/>
</dbReference>
<evidence type="ECO:0000256" key="6">
    <source>
        <dbReference type="SAM" id="SignalP"/>
    </source>
</evidence>
<dbReference type="OrthoDB" id="9811281at2"/>
<dbReference type="SUPFAM" id="SSF46626">
    <property type="entry name" value="Cytochrome c"/>
    <property type="match status" value="1"/>
</dbReference>
<evidence type="ECO:0000256" key="5">
    <source>
        <dbReference type="SAM" id="Phobius"/>
    </source>
</evidence>
<evidence type="ECO:0000256" key="2">
    <source>
        <dbReference type="ARBA" id="ARBA00022723"/>
    </source>
</evidence>
<dbReference type="InterPro" id="IPR050597">
    <property type="entry name" value="Cytochrome_c_Oxidase_Subunit"/>
</dbReference>
<feature type="transmembrane region" description="Helical" evidence="5">
    <location>
        <begin position="206"/>
        <end position="223"/>
    </location>
</feature>
<feature type="domain" description="Cytochrome c" evidence="7">
    <location>
        <begin position="272"/>
        <end position="351"/>
    </location>
</feature>
<gene>
    <name evidence="8" type="ORF">DXN04_09020</name>
</gene>
<dbReference type="InterPro" id="IPR032858">
    <property type="entry name" value="CcoP_N"/>
</dbReference>
<evidence type="ECO:0000313" key="9">
    <source>
        <dbReference type="Proteomes" id="UP000261174"/>
    </source>
</evidence>
<protein>
    <recommendedName>
        <fullName evidence="7">Cytochrome c domain-containing protein</fullName>
    </recommendedName>
</protein>
<keyword evidence="5" id="KW-1133">Transmembrane helix</keyword>
<evidence type="ECO:0000313" key="8">
    <source>
        <dbReference type="EMBL" id="RFM35515.1"/>
    </source>
</evidence>
<reference evidence="8 9" key="1">
    <citation type="submission" date="2018-08" db="EMBL/GenBank/DDBJ databases">
        <title>Chitinophaga sp. K20C18050901, a novel bacterium isolated from forest soil.</title>
        <authorList>
            <person name="Wang C."/>
        </authorList>
    </citation>
    <scope>NUCLEOTIDE SEQUENCE [LARGE SCALE GENOMIC DNA]</scope>
    <source>
        <strain evidence="8 9">K20C18050901</strain>
    </source>
</reference>
<dbReference type="PANTHER" id="PTHR33751">
    <property type="entry name" value="CBB3-TYPE CYTOCHROME C OXIDASE SUBUNIT FIXP"/>
    <property type="match status" value="1"/>
</dbReference>
<accession>A0A3E1P5P8</accession>
<dbReference type="GO" id="GO:0046872">
    <property type="term" value="F:metal ion binding"/>
    <property type="evidence" value="ECO:0007669"/>
    <property type="project" value="UniProtKB-KW"/>
</dbReference>
<keyword evidence="5" id="KW-0472">Membrane</keyword>
<dbReference type="Gene3D" id="1.10.760.10">
    <property type="entry name" value="Cytochrome c-like domain"/>
    <property type="match status" value="1"/>
</dbReference>
<dbReference type="Gene3D" id="6.10.280.130">
    <property type="match status" value="1"/>
</dbReference>
<dbReference type="EMBL" id="QTJV01000002">
    <property type="protein sequence ID" value="RFM35515.1"/>
    <property type="molecule type" value="Genomic_DNA"/>
</dbReference>
<feature type="chain" id="PRO_5017779904" description="Cytochrome c domain-containing protein" evidence="6">
    <location>
        <begin position="23"/>
        <end position="367"/>
    </location>
</feature>
<keyword evidence="1 4" id="KW-0349">Heme</keyword>
<evidence type="ECO:0000256" key="1">
    <source>
        <dbReference type="ARBA" id="ARBA00022617"/>
    </source>
</evidence>
<dbReference type="PROSITE" id="PS51007">
    <property type="entry name" value="CYTC"/>
    <property type="match status" value="1"/>
</dbReference>
<dbReference type="GO" id="GO:0020037">
    <property type="term" value="F:heme binding"/>
    <property type="evidence" value="ECO:0007669"/>
    <property type="project" value="InterPro"/>
</dbReference>
<comment type="caution">
    <text evidence="8">The sequence shown here is derived from an EMBL/GenBank/DDBJ whole genome shotgun (WGS) entry which is preliminary data.</text>
</comment>
<dbReference type="Pfam" id="PF14715">
    <property type="entry name" value="FixP_N"/>
    <property type="match status" value="1"/>
</dbReference>
<evidence type="ECO:0000259" key="7">
    <source>
        <dbReference type="PROSITE" id="PS51007"/>
    </source>
</evidence>
<feature type="transmembrane region" description="Helical" evidence="5">
    <location>
        <begin position="118"/>
        <end position="143"/>
    </location>
</feature>
<keyword evidence="6" id="KW-0732">Signal</keyword>
<dbReference type="Proteomes" id="UP000261174">
    <property type="component" value="Unassembled WGS sequence"/>
</dbReference>
<dbReference type="InterPro" id="IPR009056">
    <property type="entry name" value="Cyt_c-like_dom"/>
</dbReference>
<evidence type="ECO:0000256" key="3">
    <source>
        <dbReference type="ARBA" id="ARBA00023004"/>
    </source>
</evidence>
<organism evidence="8 9">
    <name type="scientific">Chitinophaga silvisoli</name>
    <dbReference type="NCBI Taxonomy" id="2291814"/>
    <lineage>
        <taxon>Bacteria</taxon>
        <taxon>Pseudomonadati</taxon>
        <taxon>Bacteroidota</taxon>
        <taxon>Chitinophagia</taxon>
        <taxon>Chitinophagales</taxon>
        <taxon>Chitinophagaceae</taxon>
        <taxon>Chitinophaga</taxon>
    </lineage>
</organism>
<keyword evidence="3 4" id="KW-0408">Iron</keyword>
<evidence type="ECO:0000256" key="4">
    <source>
        <dbReference type="PROSITE-ProRule" id="PRU00433"/>
    </source>
</evidence>
<dbReference type="PANTHER" id="PTHR33751:SF1">
    <property type="entry name" value="CBB3-TYPE CYTOCHROME C OXIDASE SUBUNIT FIXP"/>
    <property type="match status" value="1"/>
</dbReference>
<proteinExistence type="predicted"/>
<feature type="transmembrane region" description="Helical" evidence="5">
    <location>
        <begin position="78"/>
        <end position="98"/>
    </location>
</feature>
<dbReference type="RefSeq" id="WP_116853007.1">
    <property type="nucleotide sequence ID" value="NZ_QTJV01000002.1"/>
</dbReference>
<dbReference type="AlphaFoldDB" id="A0A3E1P5P8"/>
<keyword evidence="9" id="KW-1185">Reference proteome</keyword>
<keyword evidence="2 4" id="KW-0479">Metal-binding</keyword>
<dbReference type="InterPro" id="IPR038414">
    <property type="entry name" value="CcoP_N_sf"/>
</dbReference>
<feature type="transmembrane region" description="Helical" evidence="5">
    <location>
        <begin position="38"/>
        <end position="66"/>
    </location>
</feature>
<keyword evidence="5" id="KW-0812">Transmembrane</keyword>
<feature type="signal peptide" evidence="6">
    <location>
        <begin position="1"/>
        <end position="22"/>
    </location>
</feature>
<name>A0A3E1P5P8_9BACT</name>
<dbReference type="GO" id="GO:0009055">
    <property type="term" value="F:electron transfer activity"/>
    <property type="evidence" value="ECO:0007669"/>
    <property type="project" value="InterPro"/>
</dbReference>